<dbReference type="InterPro" id="IPR039426">
    <property type="entry name" value="TonB-dep_rcpt-like"/>
</dbReference>
<dbReference type="PROSITE" id="PS52016">
    <property type="entry name" value="TONB_DEPENDENT_REC_3"/>
    <property type="match status" value="1"/>
</dbReference>
<keyword evidence="10 11" id="KW-0998">Cell outer membrane</keyword>
<evidence type="ECO:0000256" key="4">
    <source>
        <dbReference type="ARBA" id="ARBA00022496"/>
    </source>
</evidence>
<evidence type="ECO:0000259" key="15">
    <source>
        <dbReference type="Pfam" id="PF07715"/>
    </source>
</evidence>
<dbReference type="Gene3D" id="2.40.170.20">
    <property type="entry name" value="TonB-dependent receptor, beta-barrel domain"/>
    <property type="match status" value="1"/>
</dbReference>
<evidence type="ECO:0000313" key="17">
    <source>
        <dbReference type="Proteomes" id="UP000653797"/>
    </source>
</evidence>
<sequence>MRKILLGSWLLSLLFCLPVLAQDVSVSGQVTSSDDGSGLPGVTVQVKGESRGTTTDAQGNYRINAPATSTLVFSFIGYKSQEVAVGNRSTIAVTLQTDATNLNEVVVTAIGFEREKKSLGYAINTVKNEELTVGRTTNLVNSLQGKVAGVRIQSSSGQVGASSAIFIRGFTTFTGSNQPLFVVDGIPIDNSGGTNSLQNGVANSNRGIDLNQDEIENLSVLKGPAAAALYGSRAASGAIIITTKKGRRNAKTSVQLTSSYNVNEVNRFPDWQNQYAQGSNGSTFNNLSNFSWGPRIQGQRVANPFTSAVRQLIGMPDSTNLTSYPDNIRNVFRQGNNFQKNVAITGGNERSTFRVSYGNLVENGTLANNRLVRNNFRFNGSSQITSKFTAGVSAEYITSTSKRTQVGNQLSNPFFRTWFLPRNIDLQNLPYQDAAGTQYYFDTSQDNPYWTIDNNRWNDQVNRVLGNINLGYDITPWLNASYKIGIDNYTQTIKAYDQIGAVGAATTSAGGRGGIRDETFQTKNLASYLNLSVKRQITEDLGFNLVVGNEITQLYSNRNRITGTTLNVRDFDNITNATVYTPFAEVSMQRLIGVYGDFSLNYKQWLTVNVTGRNDWSSTFGRAKRSFFYPGVAASFVFTEAFPSLKNGGAISFGKLYVNRAKGGKVAPVYSTDTYFLQAQPADGFGPQILFPFQQLGGRTLDDAAGNSDLGPEFTTSSEIGLEMSFLRDRIGFEFAYYDQHSTDLIFAVPISPSSGFTSAYRNAGSMRSRGVEFLLRGTPIRTTNLTWNLSANFSHVDPRVESLAAGVPNIFLGGFTTPQARLEEGQPYGIIYGSVLNRDANGRVIVTAQGLPTQAAANQRIGNPNPQWTMGITSDLSFRGFNLNFLIDIRKGGDAYARNIGDLRRTGAAIETAEFDRFNADGTQATPYIIDGVKADGSVNTTRLTAQQYWQNLYTGIGETYIFDTSWMRLREASLSYSFTNKLLTKTPLGQLQIGINGRNLLLSAPNYPHFDPENSVLGASNGQGLEFNSLPQTRSYGVFLKASF</sequence>
<evidence type="ECO:0000256" key="8">
    <source>
        <dbReference type="ARBA" id="ARBA00023077"/>
    </source>
</evidence>
<dbReference type="AlphaFoldDB" id="A0A927B7Z0"/>
<dbReference type="InterPro" id="IPR012910">
    <property type="entry name" value="Plug_dom"/>
</dbReference>
<dbReference type="InterPro" id="IPR023996">
    <property type="entry name" value="TonB-dep_OMP_SusC/RagA"/>
</dbReference>
<dbReference type="PANTHER" id="PTHR32552">
    <property type="entry name" value="FERRICHROME IRON RECEPTOR-RELATED"/>
    <property type="match status" value="1"/>
</dbReference>
<dbReference type="RefSeq" id="WP_191042498.1">
    <property type="nucleotide sequence ID" value="NZ_JACXAA010000015.1"/>
</dbReference>
<evidence type="ECO:0000256" key="3">
    <source>
        <dbReference type="ARBA" id="ARBA00022452"/>
    </source>
</evidence>
<keyword evidence="17" id="KW-1185">Reference proteome</keyword>
<keyword evidence="2 11" id="KW-0813">Transport</keyword>
<organism evidence="16 17">
    <name type="scientific">Spirosoma validum</name>
    <dbReference type="NCBI Taxonomy" id="2771355"/>
    <lineage>
        <taxon>Bacteria</taxon>
        <taxon>Pseudomonadati</taxon>
        <taxon>Bacteroidota</taxon>
        <taxon>Cytophagia</taxon>
        <taxon>Cytophagales</taxon>
        <taxon>Cytophagaceae</taxon>
        <taxon>Spirosoma</taxon>
    </lineage>
</organism>
<evidence type="ECO:0000256" key="10">
    <source>
        <dbReference type="ARBA" id="ARBA00023237"/>
    </source>
</evidence>
<comment type="subcellular location">
    <subcellularLocation>
        <location evidence="1 11">Cell outer membrane</location>
        <topology evidence="1 11">Multi-pass membrane protein</topology>
    </subcellularLocation>
</comment>
<comment type="caution">
    <text evidence="16">The sequence shown here is derived from an EMBL/GenBank/DDBJ whole genome shotgun (WGS) entry which is preliminary data.</text>
</comment>
<evidence type="ECO:0000256" key="1">
    <source>
        <dbReference type="ARBA" id="ARBA00004571"/>
    </source>
</evidence>
<keyword evidence="7" id="KW-0406">Ion transport</keyword>
<accession>A0A927B7Z0</accession>
<dbReference type="InterPro" id="IPR008969">
    <property type="entry name" value="CarboxyPept-like_regulatory"/>
</dbReference>
<evidence type="ECO:0000256" key="11">
    <source>
        <dbReference type="PROSITE-ProRule" id="PRU01360"/>
    </source>
</evidence>
<evidence type="ECO:0000256" key="12">
    <source>
        <dbReference type="RuleBase" id="RU003357"/>
    </source>
</evidence>
<gene>
    <name evidence="16" type="ORF">IC230_28590</name>
</gene>
<comment type="similarity">
    <text evidence="11 12">Belongs to the TonB-dependent receptor family.</text>
</comment>
<keyword evidence="5 11" id="KW-0812">Transmembrane</keyword>
<dbReference type="Pfam" id="PF13715">
    <property type="entry name" value="CarbopepD_reg_2"/>
    <property type="match status" value="1"/>
</dbReference>
<dbReference type="Pfam" id="PF07715">
    <property type="entry name" value="Plug"/>
    <property type="match status" value="1"/>
</dbReference>
<dbReference type="GO" id="GO:0009279">
    <property type="term" value="C:cell outer membrane"/>
    <property type="evidence" value="ECO:0007669"/>
    <property type="project" value="UniProtKB-SubCell"/>
</dbReference>
<evidence type="ECO:0000256" key="7">
    <source>
        <dbReference type="ARBA" id="ARBA00023065"/>
    </source>
</evidence>
<dbReference type="SUPFAM" id="SSF49464">
    <property type="entry name" value="Carboxypeptidase regulatory domain-like"/>
    <property type="match status" value="1"/>
</dbReference>
<keyword evidence="6" id="KW-0408">Iron</keyword>
<dbReference type="NCBIfam" id="TIGR04057">
    <property type="entry name" value="SusC_RagA_signa"/>
    <property type="match status" value="1"/>
</dbReference>
<dbReference type="Gene3D" id="2.60.40.1120">
    <property type="entry name" value="Carboxypeptidase-like, regulatory domain"/>
    <property type="match status" value="1"/>
</dbReference>
<evidence type="ECO:0000256" key="9">
    <source>
        <dbReference type="ARBA" id="ARBA00023136"/>
    </source>
</evidence>
<dbReference type="EMBL" id="JACXAA010000015">
    <property type="protein sequence ID" value="MBD2756871.1"/>
    <property type="molecule type" value="Genomic_DNA"/>
</dbReference>
<protein>
    <submittedName>
        <fullName evidence="16">SusC/RagA family TonB-linked outer membrane protein</fullName>
    </submittedName>
</protein>
<dbReference type="PANTHER" id="PTHR32552:SF81">
    <property type="entry name" value="TONB-DEPENDENT OUTER MEMBRANE RECEPTOR"/>
    <property type="match status" value="1"/>
</dbReference>
<keyword evidence="3 11" id="KW-1134">Transmembrane beta strand</keyword>
<evidence type="ECO:0000256" key="2">
    <source>
        <dbReference type="ARBA" id="ARBA00022448"/>
    </source>
</evidence>
<dbReference type="NCBIfam" id="TIGR04056">
    <property type="entry name" value="OMP_RagA_SusC"/>
    <property type="match status" value="1"/>
</dbReference>
<feature type="chain" id="PRO_5037817731" evidence="13">
    <location>
        <begin position="22"/>
        <end position="1046"/>
    </location>
</feature>
<dbReference type="Proteomes" id="UP000653797">
    <property type="component" value="Unassembled WGS sequence"/>
</dbReference>
<dbReference type="InterPro" id="IPR036942">
    <property type="entry name" value="Beta-barrel_TonB_sf"/>
</dbReference>
<feature type="domain" description="TonB-dependent receptor-like beta-barrel" evidence="14">
    <location>
        <begin position="428"/>
        <end position="802"/>
    </location>
</feature>
<evidence type="ECO:0000259" key="14">
    <source>
        <dbReference type="Pfam" id="PF00593"/>
    </source>
</evidence>
<dbReference type="SUPFAM" id="SSF56935">
    <property type="entry name" value="Porins"/>
    <property type="match status" value="1"/>
</dbReference>
<keyword evidence="8 12" id="KW-0798">TonB box</keyword>
<dbReference type="GO" id="GO:0006826">
    <property type="term" value="P:iron ion transport"/>
    <property type="evidence" value="ECO:0007669"/>
    <property type="project" value="UniProtKB-KW"/>
</dbReference>
<dbReference type="InterPro" id="IPR037066">
    <property type="entry name" value="Plug_dom_sf"/>
</dbReference>
<evidence type="ECO:0000256" key="13">
    <source>
        <dbReference type="SAM" id="SignalP"/>
    </source>
</evidence>
<dbReference type="Gene3D" id="2.170.130.10">
    <property type="entry name" value="TonB-dependent receptor, plug domain"/>
    <property type="match status" value="1"/>
</dbReference>
<reference evidence="16" key="1">
    <citation type="submission" date="2020-09" db="EMBL/GenBank/DDBJ databases">
        <authorList>
            <person name="Kim M.K."/>
        </authorList>
    </citation>
    <scope>NUCLEOTIDE SEQUENCE</scope>
    <source>
        <strain evidence="16">BT704</strain>
    </source>
</reference>
<keyword evidence="4" id="KW-0410">Iron transport</keyword>
<dbReference type="InterPro" id="IPR023997">
    <property type="entry name" value="TonB-dep_OMP_SusC/RagA_CS"/>
</dbReference>
<feature type="domain" description="TonB-dependent receptor plug" evidence="15">
    <location>
        <begin position="116"/>
        <end position="238"/>
    </location>
</feature>
<dbReference type="Pfam" id="PF00593">
    <property type="entry name" value="TonB_dep_Rec_b-barrel"/>
    <property type="match status" value="1"/>
</dbReference>
<keyword evidence="13" id="KW-0732">Signal</keyword>
<feature type="signal peptide" evidence="13">
    <location>
        <begin position="1"/>
        <end position="21"/>
    </location>
</feature>
<evidence type="ECO:0000256" key="5">
    <source>
        <dbReference type="ARBA" id="ARBA00022692"/>
    </source>
</evidence>
<evidence type="ECO:0000313" key="16">
    <source>
        <dbReference type="EMBL" id="MBD2756871.1"/>
    </source>
</evidence>
<name>A0A927B7Z0_9BACT</name>
<evidence type="ECO:0000256" key="6">
    <source>
        <dbReference type="ARBA" id="ARBA00023004"/>
    </source>
</evidence>
<keyword evidence="9 11" id="KW-0472">Membrane</keyword>
<proteinExistence type="inferred from homology"/>
<dbReference type="InterPro" id="IPR000531">
    <property type="entry name" value="Beta-barrel_TonB"/>
</dbReference>